<dbReference type="AlphaFoldDB" id="A0A3G9J9T1"/>
<gene>
    <name evidence="2" type="ORF">Back11_39360</name>
</gene>
<name>A0A3G9J9T1_9BACL</name>
<feature type="region of interest" description="Disordered" evidence="1">
    <location>
        <begin position="73"/>
        <end position="97"/>
    </location>
</feature>
<sequence length="132" mass="15061">MGQLEVNAHVLHVSEKSISYSPAFKLAALKAYQQGKTPQEIFIDAGFQLDVIGSRKPNECLKRWRSAHALHGEDGLLEERRGKGATGRKPKEDLSLEEELKRAKAQIKLLEMENDFLKKLEERERQVRASKH</sequence>
<keyword evidence="3" id="KW-1185">Reference proteome</keyword>
<evidence type="ECO:0008006" key="4">
    <source>
        <dbReference type="Google" id="ProtNLM"/>
    </source>
</evidence>
<evidence type="ECO:0000256" key="1">
    <source>
        <dbReference type="SAM" id="MobiDB-lite"/>
    </source>
</evidence>
<proteinExistence type="predicted"/>
<feature type="compositionally biased region" description="Basic and acidic residues" evidence="1">
    <location>
        <begin position="73"/>
        <end position="82"/>
    </location>
</feature>
<dbReference type="KEGG" id="pbk:Back11_39360"/>
<dbReference type="EMBL" id="AP019308">
    <property type="protein sequence ID" value="BBH22591.1"/>
    <property type="molecule type" value="Genomic_DNA"/>
</dbReference>
<evidence type="ECO:0000313" key="2">
    <source>
        <dbReference type="EMBL" id="BBH22591.1"/>
    </source>
</evidence>
<reference evidence="2 3" key="1">
    <citation type="submission" date="2018-11" db="EMBL/GenBank/DDBJ databases">
        <title>Complete genome sequence of Paenibacillus baekrokdamisoli strain KCTC 33723.</title>
        <authorList>
            <person name="Kang S.W."/>
            <person name="Lee K.C."/>
            <person name="Kim K.K."/>
            <person name="Kim J.S."/>
            <person name="Kim D.S."/>
            <person name="Ko S.H."/>
            <person name="Yang S.H."/>
            <person name="Lee J.S."/>
        </authorList>
    </citation>
    <scope>NUCLEOTIDE SEQUENCE [LARGE SCALE GENOMIC DNA]</scope>
    <source>
        <strain evidence="2 3">KCTC 33723</strain>
    </source>
</reference>
<dbReference type="InterPro" id="IPR046929">
    <property type="entry name" value="HTH_Tnp"/>
</dbReference>
<protein>
    <recommendedName>
        <fullName evidence="4">Transposase</fullName>
    </recommendedName>
</protein>
<accession>A0A3G9J9T1</accession>
<evidence type="ECO:0000313" key="3">
    <source>
        <dbReference type="Proteomes" id="UP000275368"/>
    </source>
</evidence>
<dbReference type="Pfam" id="PF20310">
    <property type="entry name" value="HTH_Tnp_2"/>
    <property type="match status" value="1"/>
</dbReference>
<dbReference type="SUPFAM" id="SSF46689">
    <property type="entry name" value="Homeodomain-like"/>
    <property type="match status" value="1"/>
</dbReference>
<dbReference type="InterPro" id="IPR009057">
    <property type="entry name" value="Homeodomain-like_sf"/>
</dbReference>
<organism evidence="2 3">
    <name type="scientific">Paenibacillus baekrokdamisoli</name>
    <dbReference type="NCBI Taxonomy" id="1712516"/>
    <lineage>
        <taxon>Bacteria</taxon>
        <taxon>Bacillati</taxon>
        <taxon>Bacillota</taxon>
        <taxon>Bacilli</taxon>
        <taxon>Bacillales</taxon>
        <taxon>Paenibacillaceae</taxon>
        <taxon>Paenibacillus</taxon>
    </lineage>
</organism>
<dbReference type="Proteomes" id="UP000275368">
    <property type="component" value="Chromosome"/>
</dbReference>